<dbReference type="PANTHER" id="PTHR33085">
    <property type="entry name" value="OS12G0113100 PROTEIN-RELATED"/>
    <property type="match status" value="1"/>
</dbReference>
<dbReference type="InterPro" id="IPR012871">
    <property type="entry name" value="DUF1668_ORYSA"/>
</dbReference>
<evidence type="ECO:0000313" key="2">
    <source>
        <dbReference type="Proteomes" id="UP000026962"/>
    </source>
</evidence>
<sequence>MSLRPSNGSGEATKLEEDHLPDRTVSFNYPSYPRSCHGGRAEFMSLGRSKNVSVGVDHELRTILYCTDWHAIRALPDMHGGQWALPFRGNAEHVGLSRHGDQLCASDLAAAASSPPVVLDEWGLDNLGVTTREECYPTKSYLVHLGNGRFCIGKLFHVEEDYTEDGEGKLRKIRAKRYRPSSNMTIYLSPYPCVLCGPSFATGDGELYSDGDDLPLSQLLLNGAMASPPGGQGGDWVAD</sequence>
<reference evidence="1" key="2">
    <citation type="submission" date="2018-05" db="EMBL/GenBank/DDBJ databases">
        <title>OpunRS2 (Oryza punctata Reference Sequence Version 2).</title>
        <authorList>
            <person name="Zhang J."/>
            <person name="Kudrna D."/>
            <person name="Lee S."/>
            <person name="Talag J."/>
            <person name="Welchert J."/>
            <person name="Wing R.A."/>
        </authorList>
    </citation>
    <scope>NUCLEOTIDE SEQUENCE [LARGE SCALE GENOMIC DNA]</scope>
</reference>
<protein>
    <submittedName>
        <fullName evidence="1">Uncharacterized protein</fullName>
    </submittedName>
</protein>
<keyword evidence="2" id="KW-1185">Reference proteome</keyword>
<dbReference type="Proteomes" id="UP000026962">
    <property type="component" value="Chromosome 1"/>
</dbReference>
<dbReference type="EnsemblPlants" id="OPUNC01G07790.1">
    <property type="protein sequence ID" value="OPUNC01G07790.1"/>
    <property type="gene ID" value="OPUNC01G07790"/>
</dbReference>
<organism evidence="1">
    <name type="scientific">Oryza punctata</name>
    <name type="common">Red rice</name>
    <dbReference type="NCBI Taxonomy" id="4537"/>
    <lineage>
        <taxon>Eukaryota</taxon>
        <taxon>Viridiplantae</taxon>
        <taxon>Streptophyta</taxon>
        <taxon>Embryophyta</taxon>
        <taxon>Tracheophyta</taxon>
        <taxon>Spermatophyta</taxon>
        <taxon>Magnoliopsida</taxon>
        <taxon>Liliopsida</taxon>
        <taxon>Poales</taxon>
        <taxon>Poaceae</taxon>
        <taxon>BOP clade</taxon>
        <taxon>Oryzoideae</taxon>
        <taxon>Oryzeae</taxon>
        <taxon>Oryzinae</taxon>
        <taxon>Oryza</taxon>
    </lineage>
</organism>
<reference evidence="1" key="1">
    <citation type="submission" date="2015-04" db="UniProtKB">
        <authorList>
            <consortium name="EnsemblPlants"/>
        </authorList>
    </citation>
    <scope>IDENTIFICATION</scope>
</reference>
<dbReference type="Pfam" id="PF07893">
    <property type="entry name" value="DUF1668"/>
    <property type="match status" value="2"/>
</dbReference>
<dbReference type="AlphaFoldDB" id="A0A0E0JFV2"/>
<name>A0A0E0JFV2_ORYPU</name>
<dbReference type="HOGENOM" id="CLU_1162718_0_0_1"/>
<dbReference type="PANTHER" id="PTHR33085:SF126">
    <property type="entry name" value="EXPRESSED PROTEIN"/>
    <property type="match status" value="1"/>
</dbReference>
<accession>A0A0E0JFV2</accession>
<proteinExistence type="predicted"/>
<evidence type="ECO:0000313" key="1">
    <source>
        <dbReference type="EnsemblPlants" id="OPUNC01G07790.1"/>
    </source>
</evidence>
<dbReference type="Gramene" id="OPUNC01G07790.1">
    <property type="protein sequence ID" value="OPUNC01G07790.1"/>
    <property type="gene ID" value="OPUNC01G07790"/>
</dbReference>